<evidence type="ECO:0000313" key="9">
    <source>
        <dbReference type="Proteomes" id="UP001303001"/>
    </source>
</evidence>
<feature type="binding site" evidence="6">
    <location>
        <begin position="15"/>
        <end position="17"/>
    </location>
    <ligand>
        <name>FMN</name>
        <dbReference type="ChEBI" id="CHEBI:58210"/>
    </ligand>
</feature>
<comment type="function">
    <text evidence="6">Also exhibits azoreductase activity. Catalyzes the reductive cleavage of the azo bond in aromatic azo compounds to the corresponding amines.</text>
</comment>
<evidence type="ECO:0000256" key="6">
    <source>
        <dbReference type="HAMAP-Rule" id="MF_01216"/>
    </source>
</evidence>
<dbReference type="Proteomes" id="UP001303001">
    <property type="component" value="Chromosome"/>
</dbReference>
<keyword evidence="4 6" id="KW-0520">NAD</keyword>
<evidence type="ECO:0000256" key="2">
    <source>
        <dbReference type="ARBA" id="ARBA00022643"/>
    </source>
</evidence>
<keyword evidence="9" id="KW-1185">Reference proteome</keyword>
<evidence type="ECO:0000256" key="1">
    <source>
        <dbReference type="ARBA" id="ARBA00022630"/>
    </source>
</evidence>
<accession>A0ABY9ZVZ6</accession>
<reference evidence="8 9" key="1">
    <citation type="submission" date="2023-09" db="EMBL/GenBank/DDBJ databases">
        <title>Micromonospora halotolerans DSM 45598 genome sequence.</title>
        <authorList>
            <person name="Mo P."/>
        </authorList>
    </citation>
    <scope>NUCLEOTIDE SEQUENCE [LARGE SCALE GENOMIC DNA]</scope>
    <source>
        <strain evidence="8 9">DSM 45598</strain>
    </source>
</reference>
<dbReference type="InterPro" id="IPR023048">
    <property type="entry name" value="NADH:quinone_OxRdtase_FMN_depd"/>
</dbReference>
<comment type="similarity">
    <text evidence="6">Belongs to the azoreductase type 1 family.</text>
</comment>
<evidence type="ECO:0000256" key="4">
    <source>
        <dbReference type="ARBA" id="ARBA00023027"/>
    </source>
</evidence>
<dbReference type="RefSeq" id="WP_313721284.1">
    <property type="nucleotide sequence ID" value="NZ_CP134876.1"/>
</dbReference>
<dbReference type="InterPro" id="IPR029039">
    <property type="entry name" value="Flavoprotein-like_sf"/>
</dbReference>
<gene>
    <name evidence="6" type="primary">azoR</name>
    <name evidence="8" type="ORF">RMN56_30340</name>
</gene>
<dbReference type="InterPro" id="IPR003680">
    <property type="entry name" value="Flavodoxin_fold"/>
</dbReference>
<name>A0ABY9ZVZ6_9ACTN</name>
<dbReference type="Gene3D" id="3.40.50.360">
    <property type="match status" value="1"/>
</dbReference>
<dbReference type="SUPFAM" id="SSF52218">
    <property type="entry name" value="Flavoproteins"/>
    <property type="match status" value="1"/>
</dbReference>
<dbReference type="PANTHER" id="PTHR43741">
    <property type="entry name" value="FMN-DEPENDENT NADH-AZOREDUCTASE 1"/>
    <property type="match status" value="1"/>
</dbReference>
<dbReference type="InterPro" id="IPR050104">
    <property type="entry name" value="FMN-dep_NADH:Q_OxRdtase_AzoR1"/>
</dbReference>
<dbReference type="EMBL" id="CP134876">
    <property type="protein sequence ID" value="WNM39359.1"/>
    <property type="molecule type" value="Genomic_DNA"/>
</dbReference>
<feature type="binding site" evidence="6">
    <location>
        <begin position="107"/>
        <end position="110"/>
    </location>
    <ligand>
        <name>FMN</name>
        <dbReference type="ChEBI" id="CHEBI:58210"/>
    </ligand>
</feature>
<feature type="binding site" evidence="6">
    <location>
        <position position="10"/>
    </location>
    <ligand>
        <name>FMN</name>
        <dbReference type="ChEBI" id="CHEBI:58210"/>
    </ligand>
</feature>
<proteinExistence type="inferred from homology"/>
<sequence length="226" mass="24712">MANLLHLDTSARRASHSRALGRLFADGWRAASPESAYSYRDLAANPVPVIGEAWTELCDYALEHGITDPSRLAEGVRTPAQREAWAVVEPLLTELLAADVLLIGVPMYNFSIPASLKLWIDQVTFPRASLDVKVVVVSARGGSYAPGTPREPVDHQERYLRDFFRGHFQVDDVTVINAEFVNSTVDPTLERWRESYAASYAEAKRAAYDLGRVLAAGEPVTAGGAG</sequence>
<dbReference type="Pfam" id="PF02525">
    <property type="entry name" value="Flavodoxin_2"/>
    <property type="match status" value="1"/>
</dbReference>
<comment type="subunit">
    <text evidence="6">Homodimer.</text>
</comment>
<evidence type="ECO:0000259" key="7">
    <source>
        <dbReference type="Pfam" id="PF02525"/>
    </source>
</evidence>
<dbReference type="EC" id="1.7.1.17" evidence="6"/>
<comment type="caution">
    <text evidence="6">Lacks conserved residue(s) required for the propagation of feature annotation.</text>
</comment>
<evidence type="ECO:0000313" key="8">
    <source>
        <dbReference type="EMBL" id="WNM39359.1"/>
    </source>
</evidence>
<keyword evidence="3 6" id="KW-0560">Oxidoreductase</keyword>
<comment type="catalytic activity">
    <reaction evidence="5">
        <text>N,N-dimethyl-1,4-phenylenediamine + anthranilate + 2 NAD(+) = 2-(4-dimethylaminophenyl)diazenylbenzoate + 2 NADH + 2 H(+)</text>
        <dbReference type="Rhea" id="RHEA:55872"/>
        <dbReference type="ChEBI" id="CHEBI:15378"/>
        <dbReference type="ChEBI" id="CHEBI:15783"/>
        <dbReference type="ChEBI" id="CHEBI:16567"/>
        <dbReference type="ChEBI" id="CHEBI:57540"/>
        <dbReference type="ChEBI" id="CHEBI:57945"/>
        <dbReference type="ChEBI" id="CHEBI:71579"/>
        <dbReference type="EC" id="1.7.1.17"/>
    </reaction>
    <physiologicalReaction direction="right-to-left" evidence="5">
        <dbReference type="Rhea" id="RHEA:55874"/>
    </physiologicalReaction>
</comment>
<comment type="catalytic activity">
    <reaction evidence="6">
        <text>2 a quinone + NADH + H(+) = 2 a 1,4-benzosemiquinone + NAD(+)</text>
        <dbReference type="Rhea" id="RHEA:65952"/>
        <dbReference type="ChEBI" id="CHEBI:15378"/>
        <dbReference type="ChEBI" id="CHEBI:57540"/>
        <dbReference type="ChEBI" id="CHEBI:57945"/>
        <dbReference type="ChEBI" id="CHEBI:132124"/>
        <dbReference type="ChEBI" id="CHEBI:134225"/>
    </reaction>
</comment>
<dbReference type="HAMAP" id="MF_01216">
    <property type="entry name" value="Azoreductase_type1"/>
    <property type="match status" value="1"/>
</dbReference>
<dbReference type="PANTHER" id="PTHR43741:SF4">
    <property type="entry name" value="FMN-DEPENDENT NADH:QUINONE OXIDOREDUCTASE"/>
    <property type="match status" value="1"/>
</dbReference>
<comment type="function">
    <text evidence="6">Quinone reductase that provides resistance to thiol-specific stress caused by electrophilic quinones.</text>
</comment>
<keyword evidence="2 6" id="KW-0288">FMN</keyword>
<evidence type="ECO:0000256" key="3">
    <source>
        <dbReference type="ARBA" id="ARBA00023002"/>
    </source>
</evidence>
<feature type="domain" description="Flavodoxin-like fold" evidence="7">
    <location>
        <begin position="3"/>
        <end position="196"/>
    </location>
</feature>
<organism evidence="8 9">
    <name type="scientific">Micromonospora halotolerans</name>
    <dbReference type="NCBI Taxonomy" id="709879"/>
    <lineage>
        <taxon>Bacteria</taxon>
        <taxon>Bacillati</taxon>
        <taxon>Actinomycetota</taxon>
        <taxon>Actinomycetes</taxon>
        <taxon>Micromonosporales</taxon>
        <taxon>Micromonosporaceae</taxon>
        <taxon>Micromonospora</taxon>
    </lineage>
</organism>
<keyword evidence="1 6" id="KW-0285">Flavoprotein</keyword>
<protein>
    <recommendedName>
        <fullName evidence="6">FMN dependent NADH:quinone oxidoreductase</fullName>
        <ecNumber evidence="6">1.6.5.-</ecNumber>
    </recommendedName>
    <alternativeName>
        <fullName evidence="6">Azo-dye reductase</fullName>
    </alternativeName>
    <alternativeName>
        <fullName evidence="6">FMN-dependent NADH-azo compound oxidoreductase</fullName>
    </alternativeName>
    <alternativeName>
        <fullName evidence="6">FMN-dependent NADH-azoreductase</fullName>
        <ecNumber evidence="6">1.7.1.17</ecNumber>
    </alternativeName>
</protein>
<comment type="cofactor">
    <cofactor evidence="6">
        <name>FMN</name>
        <dbReference type="ChEBI" id="CHEBI:58210"/>
    </cofactor>
    <text evidence="6">Binds 1 FMN per subunit.</text>
</comment>
<dbReference type="EC" id="1.6.5.-" evidence="6"/>
<evidence type="ECO:0000256" key="5">
    <source>
        <dbReference type="ARBA" id="ARBA00048542"/>
    </source>
</evidence>